<feature type="region of interest" description="Disordered" evidence="1">
    <location>
        <begin position="27"/>
        <end position="151"/>
    </location>
</feature>
<reference evidence="4" key="4">
    <citation type="journal article" date="2015" name="G3 (Bethesda)">
        <title>Genome sequences of three phytopathogenic species of the Magnaporthaceae family of fungi.</title>
        <authorList>
            <person name="Okagaki L.H."/>
            <person name="Nunes C.C."/>
            <person name="Sailsbery J."/>
            <person name="Clay B."/>
            <person name="Brown D."/>
            <person name="John T."/>
            <person name="Oh Y."/>
            <person name="Young N."/>
            <person name="Fitzgerald M."/>
            <person name="Haas B.J."/>
            <person name="Zeng Q."/>
            <person name="Young S."/>
            <person name="Adiconis X."/>
            <person name="Fan L."/>
            <person name="Levin J.Z."/>
            <person name="Mitchell T.K."/>
            <person name="Okubara P.A."/>
            <person name="Farman M.L."/>
            <person name="Kohn L.M."/>
            <person name="Birren B."/>
            <person name="Ma L.-J."/>
            <person name="Dean R.A."/>
        </authorList>
    </citation>
    <scope>NUCLEOTIDE SEQUENCE</scope>
    <source>
        <strain evidence="4">ATCC 64411 / 73-15</strain>
    </source>
</reference>
<reference evidence="3" key="1">
    <citation type="submission" date="2010-05" db="EMBL/GenBank/DDBJ databases">
        <title>The Genome Sequence of Magnaporthe poae strain ATCC 64411.</title>
        <authorList>
            <consortium name="The Broad Institute Genome Sequencing Platform"/>
            <consortium name="Broad Institute Genome Sequencing Center for Infectious Disease"/>
            <person name="Ma L.-J."/>
            <person name="Dead R."/>
            <person name="Young S."/>
            <person name="Zeng Q."/>
            <person name="Koehrsen M."/>
            <person name="Alvarado L."/>
            <person name="Berlin A."/>
            <person name="Chapman S.B."/>
            <person name="Chen Z."/>
            <person name="Freedman E."/>
            <person name="Gellesch M."/>
            <person name="Goldberg J."/>
            <person name="Griggs A."/>
            <person name="Gujja S."/>
            <person name="Heilman E.R."/>
            <person name="Heiman D."/>
            <person name="Hepburn T."/>
            <person name="Howarth C."/>
            <person name="Jen D."/>
            <person name="Larson L."/>
            <person name="Mehta T."/>
            <person name="Neiman D."/>
            <person name="Pearson M."/>
            <person name="Roberts A."/>
            <person name="Saif S."/>
            <person name="Shea T."/>
            <person name="Shenoy N."/>
            <person name="Sisk P."/>
            <person name="Stolte C."/>
            <person name="Sykes S."/>
            <person name="Walk T."/>
            <person name="White J."/>
            <person name="Yandava C."/>
            <person name="Haas B."/>
            <person name="Nusbaum C."/>
            <person name="Birren B."/>
        </authorList>
    </citation>
    <scope>NUCLEOTIDE SEQUENCE</scope>
    <source>
        <strain evidence="3">ATCC 64411</strain>
    </source>
</reference>
<feature type="signal peptide" evidence="2">
    <location>
        <begin position="1"/>
        <end position="24"/>
    </location>
</feature>
<evidence type="ECO:0000313" key="4">
    <source>
        <dbReference type="EnsemblFungi" id="MAPG_07205T0"/>
    </source>
</evidence>
<dbReference type="EMBL" id="ADBL01001740">
    <property type="status" value="NOT_ANNOTATED_CDS"/>
    <property type="molecule type" value="Genomic_DNA"/>
</dbReference>
<evidence type="ECO:0000256" key="1">
    <source>
        <dbReference type="SAM" id="MobiDB-lite"/>
    </source>
</evidence>
<gene>
    <name evidence="3" type="ORF">MAPG_07205</name>
</gene>
<dbReference type="EMBL" id="GL876971">
    <property type="protein sequence ID" value="KLU88218.1"/>
    <property type="molecule type" value="Genomic_DNA"/>
</dbReference>
<evidence type="ECO:0000313" key="3">
    <source>
        <dbReference type="EMBL" id="KLU88218.1"/>
    </source>
</evidence>
<evidence type="ECO:0000256" key="2">
    <source>
        <dbReference type="SAM" id="SignalP"/>
    </source>
</evidence>
<evidence type="ECO:0000313" key="5">
    <source>
        <dbReference type="Proteomes" id="UP000011715"/>
    </source>
</evidence>
<keyword evidence="5" id="KW-1185">Reference proteome</keyword>
<feature type="chain" id="PRO_5009385723" evidence="2">
    <location>
        <begin position="25"/>
        <end position="174"/>
    </location>
</feature>
<dbReference type="AlphaFoldDB" id="A0A0C4E418"/>
<feature type="compositionally biased region" description="Low complexity" evidence="1">
    <location>
        <begin position="27"/>
        <end position="86"/>
    </location>
</feature>
<dbReference type="VEuPathDB" id="FungiDB:MAPG_07205"/>
<accession>A0A0C4E418</accession>
<keyword evidence="2" id="KW-0732">Signal</keyword>
<organism evidence="4 5">
    <name type="scientific">Magnaporthiopsis poae (strain ATCC 64411 / 73-15)</name>
    <name type="common">Kentucky bluegrass fungus</name>
    <name type="synonym">Magnaporthe poae</name>
    <dbReference type="NCBI Taxonomy" id="644358"/>
    <lineage>
        <taxon>Eukaryota</taxon>
        <taxon>Fungi</taxon>
        <taxon>Dikarya</taxon>
        <taxon>Ascomycota</taxon>
        <taxon>Pezizomycotina</taxon>
        <taxon>Sordariomycetes</taxon>
        <taxon>Sordariomycetidae</taxon>
        <taxon>Magnaporthales</taxon>
        <taxon>Magnaporthaceae</taxon>
        <taxon>Magnaporthiopsis</taxon>
    </lineage>
</organism>
<reference evidence="4" key="5">
    <citation type="submission" date="2015-06" db="UniProtKB">
        <authorList>
            <consortium name="EnsemblFungi"/>
        </authorList>
    </citation>
    <scope>IDENTIFICATION</scope>
    <source>
        <strain evidence="4">ATCC 64411</strain>
    </source>
</reference>
<proteinExistence type="predicted"/>
<name>A0A0C4E418_MAGP6</name>
<protein>
    <submittedName>
        <fullName evidence="3 4">Uncharacterized protein</fullName>
    </submittedName>
</protein>
<dbReference type="Proteomes" id="UP000011715">
    <property type="component" value="Unassembled WGS sequence"/>
</dbReference>
<dbReference type="eggNOG" id="ENOG502RNBQ">
    <property type="taxonomic scope" value="Eukaryota"/>
</dbReference>
<reference evidence="3" key="3">
    <citation type="submission" date="2011-03" db="EMBL/GenBank/DDBJ databases">
        <title>Annotation of Magnaporthe poae ATCC 64411.</title>
        <authorList>
            <person name="Ma L.-J."/>
            <person name="Dead R."/>
            <person name="Young S.K."/>
            <person name="Zeng Q."/>
            <person name="Gargeya S."/>
            <person name="Fitzgerald M."/>
            <person name="Haas B."/>
            <person name="Abouelleil A."/>
            <person name="Alvarado L."/>
            <person name="Arachchi H.M."/>
            <person name="Berlin A."/>
            <person name="Brown A."/>
            <person name="Chapman S.B."/>
            <person name="Chen Z."/>
            <person name="Dunbar C."/>
            <person name="Freedman E."/>
            <person name="Gearin G."/>
            <person name="Gellesch M."/>
            <person name="Goldberg J."/>
            <person name="Griggs A."/>
            <person name="Gujja S."/>
            <person name="Heiman D."/>
            <person name="Howarth C."/>
            <person name="Larson L."/>
            <person name="Lui A."/>
            <person name="MacDonald P.J.P."/>
            <person name="Mehta T."/>
            <person name="Montmayeur A."/>
            <person name="Murphy C."/>
            <person name="Neiman D."/>
            <person name="Pearson M."/>
            <person name="Priest M."/>
            <person name="Roberts A."/>
            <person name="Saif S."/>
            <person name="Shea T."/>
            <person name="Shenoy N."/>
            <person name="Sisk P."/>
            <person name="Stolte C."/>
            <person name="Sykes S."/>
            <person name="Yandava C."/>
            <person name="Wortman J."/>
            <person name="Nusbaum C."/>
            <person name="Birren B."/>
        </authorList>
    </citation>
    <scope>NUCLEOTIDE SEQUENCE</scope>
    <source>
        <strain evidence="3">ATCC 64411</strain>
    </source>
</reference>
<sequence length="174" mass="17203">MWSRHTFLILAASLLLLAPAPAEAAGNLQEERNAASAPGPGTGSTSSSSSSCSSLPQQASATRATVTRTVTWCPSSSSEARTATTAPPSPPDDGPCHHALTVNNTAWHTGGRGPPASTDTGTRGAETTLLPVNGTGGGAPPRPSTTPPVTAGAGRETVAFMLALGVPGLAVALA</sequence>
<dbReference type="EnsemblFungi" id="MAPG_07205T0">
    <property type="protein sequence ID" value="MAPG_07205T0"/>
    <property type="gene ID" value="MAPG_07205"/>
</dbReference>
<reference evidence="5" key="2">
    <citation type="submission" date="2010-05" db="EMBL/GenBank/DDBJ databases">
        <title>The genome sequence of Magnaporthe poae strain ATCC 64411.</title>
        <authorList>
            <person name="Ma L.-J."/>
            <person name="Dead R."/>
            <person name="Young S."/>
            <person name="Zeng Q."/>
            <person name="Koehrsen M."/>
            <person name="Alvarado L."/>
            <person name="Berlin A."/>
            <person name="Chapman S.B."/>
            <person name="Chen Z."/>
            <person name="Freedman E."/>
            <person name="Gellesch M."/>
            <person name="Goldberg J."/>
            <person name="Griggs A."/>
            <person name="Gujja S."/>
            <person name="Heilman E.R."/>
            <person name="Heiman D."/>
            <person name="Hepburn T."/>
            <person name="Howarth C."/>
            <person name="Jen D."/>
            <person name="Larson L."/>
            <person name="Mehta T."/>
            <person name="Neiman D."/>
            <person name="Pearson M."/>
            <person name="Roberts A."/>
            <person name="Saif S."/>
            <person name="Shea T."/>
            <person name="Shenoy N."/>
            <person name="Sisk P."/>
            <person name="Stolte C."/>
            <person name="Sykes S."/>
            <person name="Walk T."/>
            <person name="White J."/>
            <person name="Yandava C."/>
            <person name="Haas B."/>
            <person name="Nusbaum C."/>
            <person name="Birren B."/>
        </authorList>
    </citation>
    <scope>NUCLEOTIDE SEQUENCE [LARGE SCALE GENOMIC DNA]</scope>
    <source>
        <strain evidence="5">ATCC 64411 / 73-15</strain>
    </source>
</reference>